<dbReference type="CDD" id="cd00882">
    <property type="entry name" value="Ras_like_GTPase"/>
    <property type="match status" value="1"/>
</dbReference>
<evidence type="ECO:0008006" key="3">
    <source>
        <dbReference type="Google" id="ProtNLM"/>
    </source>
</evidence>
<comment type="caution">
    <text evidence="1">The sequence shown here is derived from an EMBL/GenBank/DDBJ whole genome shotgun (WGS) entry which is preliminary data.</text>
</comment>
<proteinExistence type="predicted"/>
<evidence type="ECO:0000313" key="2">
    <source>
        <dbReference type="Proteomes" id="UP001180840"/>
    </source>
</evidence>
<evidence type="ECO:0000313" key="1">
    <source>
        <dbReference type="EMBL" id="MDR7328519.1"/>
    </source>
</evidence>
<reference evidence="1" key="1">
    <citation type="submission" date="2023-07" db="EMBL/GenBank/DDBJ databases">
        <title>Sequencing the genomes of 1000 actinobacteria strains.</title>
        <authorList>
            <person name="Klenk H.-P."/>
        </authorList>
    </citation>
    <scope>NUCLEOTIDE SEQUENCE</scope>
    <source>
        <strain evidence="1">DSM 107476</strain>
    </source>
</reference>
<keyword evidence="2" id="KW-1185">Reference proteome</keyword>
<accession>A0ABU1ZUB5</accession>
<sequence>MTVAIPDPLDTLRTTVADLSFPTDAVAARERVAVVRQLDDYILPRLANLDAPLLAVTGGSTGSGKSTLVNALIGEAITTPGVIRPTTRQPVLVAHPDDLPWFASTRILPELSRERGPAGDPTSTSSLRLATSENLTPGLALLDAPDFDSVAEANRELSSQLLAAADLWMFVTTPSRYADQVVWNFLGDAAARDLAVVVVLNRVDDDAAATVPEDLRRMMAEQGLADAELFLVPDAGHIDGELPPAMVAGLRDHLQHLARDTAARRQVAGRTLVGALTTLTSRIDALALARARDEELAGQIQAAVDEHYAAAHEAVIDATSDGNLLRTEVLQRWQDVVGTSDVMRSIESWFSRTLDRIGNALRGRPEPAEEVKEEIESGLHAVIVDAADTAAARSWQSLGSLAPTLRGAADPSLARAGAHASEEAAALIRAWQANLVSTIQETAGDKRQRARLMSLGLNVLTVALMLVVFASTAGLTGGELAIAGGSAVIAQRLLETVFGEDNVRRMAARAREDLSVRLDAFLAGEAERYEQITGGLLAGAGSVELRDATTAALEHANRKAGQ</sequence>
<gene>
    <name evidence="1" type="ORF">J2S39_000195</name>
</gene>
<organism evidence="1 2">
    <name type="scientific">Corynebacterium guangdongense</name>
    <dbReference type="NCBI Taxonomy" id="1783348"/>
    <lineage>
        <taxon>Bacteria</taxon>
        <taxon>Bacillati</taxon>
        <taxon>Actinomycetota</taxon>
        <taxon>Actinomycetes</taxon>
        <taxon>Mycobacteriales</taxon>
        <taxon>Corynebacteriaceae</taxon>
        <taxon>Corynebacterium</taxon>
    </lineage>
</organism>
<dbReference type="Proteomes" id="UP001180840">
    <property type="component" value="Unassembled WGS sequence"/>
</dbReference>
<dbReference type="InterPro" id="IPR027417">
    <property type="entry name" value="P-loop_NTPase"/>
</dbReference>
<dbReference type="SUPFAM" id="SSF52540">
    <property type="entry name" value="P-loop containing nucleoside triphosphate hydrolases"/>
    <property type="match status" value="1"/>
</dbReference>
<name>A0ABU1ZUB5_9CORY</name>
<protein>
    <recommendedName>
        <fullName evidence="3">ABC transporter</fullName>
    </recommendedName>
</protein>
<dbReference type="EMBL" id="JAVDXZ010000001">
    <property type="protein sequence ID" value="MDR7328519.1"/>
    <property type="molecule type" value="Genomic_DNA"/>
</dbReference>
<dbReference type="Gene3D" id="3.40.50.300">
    <property type="entry name" value="P-loop containing nucleotide triphosphate hydrolases"/>
    <property type="match status" value="1"/>
</dbReference>